<reference evidence="2 3" key="1">
    <citation type="submission" date="2024-08" db="EMBL/GenBank/DDBJ databases">
        <authorList>
            <person name="Cucini C."/>
            <person name="Frati F."/>
        </authorList>
    </citation>
    <scope>NUCLEOTIDE SEQUENCE [LARGE SCALE GENOMIC DNA]</scope>
</reference>
<protein>
    <recommendedName>
        <fullName evidence="4">CUB domain-containing protein</fullName>
    </recommendedName>
</protein>
<comment type="caution">
    <text evidence="2">The sequence shown here is derived from an EMBL/GenBank/DDBJ whole genome shotgun (WGS) entry which is preliminary data.</text>
</comment>
<keyword evidence="1" id="KW-0732">Signal</keyword>
<dbReference type="EMBL" id="CAXLJM020000085">
    <property type="protein sequence ID" value="CAL8130803.1"/>
    <property type="molecule type" value="Genomic_DNA"/>
</dbReference>
<dbReference type="InterPro" id="IPR035914">
    <property type="entry name" value="Sperma_CUB_dom_sf"/>
</dbReference>
<dbReference type="SUPFAM" id="SSF49854">
    <property type="entry name" value="Spermadhesin, CUB domain"/>
    <property type="match status" value="1"/>
</dbReference>
<feature type="signal peptide" evidence="1">
    <location>
        <begin position="1"/>
        <end position="26"/>
    </location>
</feature>
<organism evidence="2 3">
    <name type="scientific">Orchesella dallaii</name>
    <dbReference type="NCBI Taxonomy" id="48710"/>
    <lineage>
        <taxon>Eukaryota</taxon>
        <taxon>Metazoa</taxon>
        <taxon>Ecdysozoa</taxon>
        <taxon>Arthropoda</taxon>
        <taxon>Hexapoda</taxon>
        <taxon>Collembola</taxon>
        <taxon>Entomobryomorpha</taxon>
        <taxon>Entomobryoidea</taxon>
        <taxon>Orchesellidae</taxon>
        <taxon>Orchesellinae</taxon>
        <taxon>Orchesella</taxon>
    </lineage>
</organism>
<evidence type="ECO:0000313" key="2">
    <source>
        <dbReference type="EMBL" id="CAL8130803.1"/>
    </source>
</evidence>
<evidence type="ECO:0000256" key="1">
    <source>
        <dbReference type="SAM" id="SignalP"/>
    </source>
</evidence>
<dbReference type="Gene3D" id="2.60.120.290">
    <property type="entry name" value="Spermadhesin, CUB domain"/>
    <property type="match status" value="1"/>
</dbReference>
<keyword evidence="3" id="KW-1185">Reference proteome</keyword>
<sequence length="287" mass="31654">MEINCRAIKLLILLGATFLFASPTDSASIVSDSKSPSRCGQVLTSNYGIISYKPNETYIPNERCVWIIRVENATSFDFTFSHMGYPQNDYNTKIITFEFHSLHEYWPSLGTRNIPGNVAVVTFSTSSNPNSVHQGFTMTYLAITANEPIISPASTDYISSYREAYISHPSNGALYTNNEINLIIITPDFIHVPGTTIELNFTRLELAGDNCTDRILVSAFNTDLIPSGSWSTGGDDSAQVICNDHGTIGLGTFDMMMMVFITQSEKEAAGIEFTYSSDIPILESDLI</sequence>
<evidence type="ECO:0000313" key="3">
    <source>
        <dbReference type="Proteomes" id="UP001642540"/>
    </source>
</evidence>
<gene>
    <name evidence="2" type="ORF">ODALV1_LOCUS23891</name>
</gene>
<dbReference type="Proteomes" id="UP001642540">
    <property type="component" value="Unassembled WGS sequence"/>
</dbReference>
<proteinExistence type="predicted"/>
<evidence type="ECO:0008006" key="4">
    <source>
        <dbReference type="Google" id="ProtNLM"/>
    </source>
</evidence>
<accession>A0ABP1RME1</accession>
<feature type="chain" id="PRO_5045784499" description="CUB domain-containing protein" evidence="1">
    <location>
        <begin position="27"/>
        <end position="287"/>
    </location>
</feature>
<name>A0ABP1RME1_9HEXA</name>